<comment type="caution">
    <text evidence="2">The sequence shown here is derived from an EMBL/GenBank/DDBJ whole genome shotgun (WGS) entry which is preliminary data.</text>
</comment>
<proteinExistence type="predicted"/>
<dbReference type="RefSeq" id="WP_203927892.1">
    <property type="nucleotide sequence ID" value="NZ_BOPH01000034.1"/>
</dbReference>
<organism evidence="2 3">
    <name type="scientific">Virgisporangium ochraceum</name>
    <dbReference type="NCBI Taxonomy" id="65505"/>
    <lineage>
        <taxon>Bacteria</taxon>
        <taxon>Bacillati</taxon>
        <taxon>Actinomycetota</taxon>
        <taxon>Actinomycetes</taxon>
        <taxon>Micromonosporales</taxon>
        <taxon>Micromonosporaceae</taxon>
        <taxon>Virgisporangium</taxon>
    </lineage>
</organism>
<keyword evidence="1" id="KW-0812">Transmembrane</keyword>
<gene>
    <name evidence="2" type="ORF">Voc01_028540</name>
</gene>
<reference evidence="2" key="1">
    <citation type="submission" date="2021-01" db="EMBL/GenBank/DDBJ databases">
        <title>Whole genome shotgun sequence of Virgisporangium ochraceum NBRC 16418.</title>
        <authorList>
            <person name="Komaki H."/>
            <person name="Tamura T."/>
        </authorList>
    </citation>
    <scope>NUCLEOTIDE SEQUENCE</scope>
    <source>
        <strain evidence="2">NBRC 16418</strain>
    </source>
</reference>
<evidence type="ECO:0000313" key="3">
    <source>
        <dbReference type="Proteomes" id="UP000635606"/>
    </source>
</evidence>
<accession>A0A8J3ZPS0</accession>
<dbReference type="Proteomes" id="UP000635606">
    <property type="component" value="Unassembled WGS sequence"/>
</dbReference>
<dbReference type="AlphaFoldDB" id="A0A8J3ZPS0"/>
<sequence length="166" mass="17221">MLIDEIKRGVETVSDSAGLDVQEVDRMATAIAQQAVSSASGSHALTLNPTSGQLIWCDLFKAITGAAGVAGVVLTAVAGVTLPATLAAVAALGSLQGVRKRAPSGSGQLVVALLAAPSRKLPRSTLASEVNRPEDFDRAIDFLDQVGCVRLESDEVVLIEKIVIRF</sequence>
<keyword evidence="3" id="KW-1185">Reference proteome</keyword>
<feature type="transmembrane region" description="Helical" evidence="1">
    <location>
        <begin position="69"/>
        <end position="92"/>
    </location>
</feature>
<keyword evidence="1" id="KW-1133">Transmembrane helix</keyword>
<name>A0A8J3ZPS0_9ACTN</name>
<evidence type="ECO:0000256" key="1">
    <source>
        <dbReference type="SAM" id="Phobius"/>
    </source>
</evidence>
<evidence type="ECO:0000313" key="2">
    <source>
        <dbReference type="EMBL" id="GIJ67937.1"/>
    </source>
</evidence>
<protein>
    <submittedName>
        <fullName evidence="2">Uncharacterized protein</fullName>
    </submittedName>
</protein>
<dbReference type="EMBL" id="BOPH01000034">
    <property type="protein sequence ID" value="GIJ67937.1"/>
    <property type="molecule type" value="Genomic_DNA"/>
</dbReference>
<keyword evidence="1" id="KW-0472">Membrane</keyword>